<accession>A0ABS9D6V9</accession>
<sequence>MNLKIGIYIEAVKVSSKTGISRHIIGLVEALVNENSLHEYYLYYQIDLFEKETLNWLNEVPQVTLRPLRFPNKWIAEHPTLWWKYYLPLNIWKDKIDVFHGPNHFIPLSGNTAKVVTIHDLAYYYMEVHGEGLDRVLKNWTNKAMDIADKIITVSQSTADDCIKEGAPTDKVKVVYQGFEPAIILENETEQETPVKPYILYVGTIQPRKNVEYIVQSFAKVKDNIPHDLILAGAPGDSIAAVNKLISDLKIQDRVTLTGYISDERRHLLYKHADMFVYPSKYEGFGLVLLEAMSYGIPVITASNSSLMEAAGDAALYCDGTTTSSLVEAINQLSSNDKLRNKLIENGYQQIKKFTWKTCAVQMLTIYELAITERQSHKKNNN</sequence>
<proteinExistence type="predicted"/>
<dbReference type="SUPFAM" id="SSF53756">
    <property type="entry name" value="UDP-Glycosyltransferase/glycogen phosphorylase"/>
    <property type="match status" value="1"/>
</dbReference>
<dbReference type="CDD" id="cd03809">
    <property type="entry name" value="GT4_MtfB-like"/>
    <property type="match status" value="1"/>
</dbReference>
<dbReference type="EMBL" id="JAKGAS010000003">
    <property type="protein sequence ID" value="MCF2947752.1"/>
    <property type="molecule type" value="Genomic_DNA"/>
</dbReference>
<evidence type="ECO:0000256" key="1">
    <source>
        <dbReference type="ARBA" id="ARBA00022679"/>
    </source>
</evidence>
<dbReference type="Gene3D" id="3.40.50.2000">
    <property type="entry name" value="Glycogen Phosphorylase B"/>
    <property type="match status" value="2"/>
</dbReference>
<comment type="caution">
    <text evidence="4">The sequence shown here is derived from an EMBL/GenBank/DDBJ whole genome shotgun (WGS) entry which is preliminary data.</text>
</comment>
<name>A0ABS9D6V9_9ALTE</name>
<reference evidence="4 5" key="1">
    <citation type="submission" date="2022-01" db="EMBL/GenBank/DDBJ databases">
        <title>Paraglaciecola sp. G1-23.</title>
        <authorList>
            <person name="Jin M.S."/>
            <person name="Han D.M."/>
            <person name="Kim H.M."/>
            <person name="Jeon C.O."/>
        </authorList>
    </citation>
    <scope>NUCLEOTIDE SEQUENCE [LARGE SCALE GENOMIC DNA]</scope>
    <source>
        <strain evidence="4 5">G1-23</strain>
    </source>
</reference>
<organism evidence="4 5">
    <name type="scientific">Paraglaciecola algarum</name>
    <dbReference type="NCBI Taxonomy" id="3050085"/>
    <lineage>
        <taxon>Bacteria</taxon>
        <taxon>Pseudomonadati</taxon>
        <taxon>Pseudomonadota</taxon>
        <taxon>Gammaproteobacteria</taxon>
        <taxon>Alteromonadales</taxon>
        <taxon>Alteromonadaceae</taxon>
        <taxon>Paraglaciecola</taxon>
    </lineage>
</organism>
<evidence type="ECO:0000259" key="3">
    <source>
        <dbReference type="Pfam" id="PF13439"/>
    </source>
</evidence>
<dbReference type="InterPro" id="IPR028098">
    <property type="entry name" value="Glyco_trans_4-like_N"/>
</dbReference>
<feature type="domain" description="Glycosyltransferase subfamily 4-like N-terminal" evidence="3">
    <location>
        <begin position="19"/>
        <end position="180"/>
    </location>
</feature>
<protein>
    <submittedName>
        <fullName evidence="4">Glycosyltransferase family 4 protein</fullName>
    </submittedName>
</protein>
<dbReference type="PANTHER" id="PTHR46401">
    <property type="entry name" value="GLYCOSYLTRANSFERASE WBBK-RELATED"/>
    <property type="match status" value="1"/>
</dbReference>
<evidence type="ECO:0000259" key="2">
    <source>
        <dbReference type="Pfam" id="PF00534"/>
    </source>
</evidence>
<dbReference type="Proteomes" id="UP001521137">
    <property type="component" value="Unassembled WGS sequence"/>
</dbReference>
<feature type="domain" description="Glycosyl transferase family 1" evidence="2">
    <location>
        <begin position="195"/>
        <end position="349"/>
    </location>
</feature>
<gene>
    <name evidence="4" type="ORF">L0668_06520</name>
</gene>
<evidence type="ECO:0000313" key="5">
    <source>
        <dbReference type="Proteomes" id="UP001521137"/>
    </source>
</evidence>
<dbReference type="RefSeq" id="WP_235311287.1">
    <property type="nucleotide sequence ID" value="NZ_JAKGAS010000003.1"/>
</dbReference>
<keyword evidence="5" id="KW-1185">Reference proteome</keyword>
<dbReference type="InterPro" id="IPR001296">
    <property type="entry name" value="Glyco_trans_1"/>
</dbReference>
<dbReference type="Pfam" id="PF13439">
    <property type="entry name" value="Glyco_transf_4"/>
    <property type="match status" value="1"/>
</dbReference>
<dbReference type="Pfam" id="PF00534">
    <property type="entry name" value="Glycos_transf_1"/>
    <property type="match status" value="1"/>
</dbReference>
<keyword evidence="1" id="KW-0808">Transferase</keyword>
<dbReference type="PANTHER" id="PTHR46401:SF2">
    <property type="entry name" value="GLYCOSYLTRANSFERASE WBBK-RELATED"/>
    <property type="match status" value="1"/>
</dbReference>
<evidence type="ECO:0000313" key="4">
    <source>
        <dbReference type="EMBL" id="MCF2947752.1"/>
    </source>
</evidence>